<sequence length="233" mass="25668">MAPYVRKVKTGSGAMAVQIVEKRSGVRRIVEHLGSAHDELELALLMQLARERLATGQDELDLGLAPAPVAATPAARVVSTSSRWLWQVLADAYDRLGFDVLGDEAFRALVLARLIEPTSKADTVRVLEELGAPAVHLNTLYAALRRAKDRDYRGRLASACWAHTARTAGVAAMIMYDVTTLHFEVGDDDDLRRVGMSKAAAWTLRSRSGCSWTPAGSRWRFTCSRATRQRPRP</sequence>
<gene>
    <name evidence="1" type="ORF">GALL_361850</name>
</gene>
<dbReference type="AlphaFoldDB" id="A0A1J5QQ88"/>
<proteinExistence type="predicted"/>
<organism evidence="1">
    <name type="scientific">mine drainage metagenome</name>
    <dbReference type="NCBI Taxonomy" id="410659"/>
    <lineage>
        <taxon>unclassified sequences</taxon>
        <taxon>metagenomes</taxon>
        <taxon>ecological metagenomes</taxon>
    </lineage>
</organism>
<reference evidence="1" key="1">
    <citation type="submission" date="2016-10" db="EMBL/GenBank/DDBJ databases">
        <title>Sequence of Gallionella enrichment culture.</title>
        <authorList>
            <person name="Poehlein A."/>
            <person name="Muehling M."/>
            <person name="Daniel R."/>
        </authorList>
    </citation>
    <scope>NUCLEOTIDE SEQUENCE</scope>
</reference>
<evidence type="ECO:0000313" key="1">
    <source>
        <dbReference type="EMBL" id="OIQ82039.1"/>
    </source>
</evidence>
<protein>
    <recommendedName>
        <fullName evidence="2">Transposase IS4 family protein</fullName>
    </recommendedName>
</protein>
<comment type="caution">
    <text evidence="1">The sequence shown here is derived from an EMBL/GenBank/DDBJ whole genome shotgun (WGS) entry which is preliminary data.</text>
</comment>
<evidence type="ECO:0008006" key="2">
    <source>
        <dbReference type="Google" id="ProtNLM"/>
    </source>
</evidence>
<dbReference type="EMBL" id="MLJW01000851">
    <property type="protein sequence ID" value="OIQ82039.1"/>
    <property type="molecule type" value="Genomic_DNA"/>
</dbReference>
<name>A0A1J5QQ88_9ZZZZ</name>
<accession>A0A1J5QQ88</accession>